<feature type="binding site" evidence="10">
    <location>
        <position position="190"/>
    </location>
    <ligand>
        <name>a divalent metal cation</name>
        <dbReference type="ChEBI" id="CHEBI:60240"/>
        <note>ligand shared between dimeric partners</note>
    </ligand>
</feature>
<feature type="binding site" evidence="10">
    <location>
        <position position="122"/>
    </location>
    <ligand>
        <name>substrate</name>
    </ligand>
</feature>
<dbReference type="GO" id="GO:0008270">
    <property type="term" value="F:zinc ion binding"/>
    <property type="evidence" value="ECO:0007669"/>
    <property type="project" value="UniProtKB-UniRule"/>
</dbReference>
<feature type="binding site" evidence="10">
    <location>
        <position position="246"/>
    </location>
    <ligand>
        <name>a divalent metal cation</name>
        <dbReference type="ChEBI" id="CHEBI:60240"/>
        <note>ligand shared between dimeric partners</note>
    </ligand>
</feature>
<dbReference type="PANTHER" id="PTHR30004:SF6">
    <property type="entry name" value="D-THREONATE 4-PHOSPHATE DEHYDROGENASE"/>
    <property type="match status" value="1"/>
</dbReference>
<keyword evidence="8 10" id="KW-0664">Pyridoxine biosynthesis</keyword>
<evidence type="ECO:0000256" key="8">
    <source>
        <dbReference type="ARBA" id="ARBA00023096"/>
    </source>
</evidence>
<comment type="subunit">
    <text evidence="10">Homodimer.</text>
</comment>
<accession>A0A2S9TE95</accession>
<evidence type="ECO:0000256" key="6">
    <source>
        <dbReference type="ARBA" id="ARBA00023002"/>
    </source>
</evidence>
<dbReference type="UniPathway" id="UPA00244">
    <property type="reaction ID" value="UER00312"/>
</dbReference>
<comment type="cofactor">
    <cofactor evidence="10">
        <name>Zn(2+)</name>
        <dbReference type="ChEBI" id="CHEBI:29105"/>
    </cofactor>
    <cofactor evidence="10">
        <name>Mg(2+)</name>
        <dbReference type="ChEBI" id="CHEBI:18420"/>
    </cofactor>
    <cofactor evidence="10">
        <name>Co(2+)</name>
        <dbReference type="ChEBI" id="CHEBI:48828"/>
    </cofactor>
</comment>
<dbReference type="GO" id="GO:0042823">
    <property type="term" value="P:pyridoxal phosphate biosynthetic process"/>
    <property type="evidence" value="ECO:0007669"/>
    <property type="project" value="UniProtKB-UniRule"/>
</dbReference>
<comment type="function">
    <text evidence="10">Catalyzes the NAD(P)-dependent oxidation of 4-(phosphooxy)-L-threonine (HTP) into 2-amino-3-oxo-4-(phosphooxy)butyric acid which spontaneously decarboxylates to form 3-amino-2-oxopropyl phosphate (AHAP).</text>
</comment>
<dbReference type="GO" id="GO:0005737">
    <property type="term" value="C:cytoplasm"/>
    <property type="evidence" value="ECO:0007669"/>
    <property type="project" value="UniProtKB-SubCell"/>
</dbReference>
<keyword evidence="1 10" id="KW-0963">Cytoplasm</keyword>
<evidence type="ECO:0000256" key="7">
    <source>
        <dbReference type="ARBA" id="ARBA00023027"/>
    </source>
</evidence>
<dbReference type="InterPro" id="IPR005255">
    <property type="entry name" value="PdxA_fam"/>
</dbReference>
<dbReference type="EMBL" id="NXGI01000012">
    <property type="protein sequence ID" value="PRM97166.1"/>
    <property type="molecule type" value="Genomic_DNA"/>
</dbReference>
<name>A0A2S9TE95_9BACT</name>
<dbReference type="Pfam" id="PF04166">
    <property type="entry name" value="PdxA"/>
    <property type="match status" value="1"/>
</dbReference>
<comment type="miscellaneous">
    <text evidence="10">The active site is located at the dimer interface.</text>
</comment>
<feature type="binding site" evidence="10">
    <location>
        <position position="272"/>
    </location>
    <ligand>
        <name>substrate</name>
    </ligand>
</feature>
<comment type="caution">
    <text evidence="11">The sequence shown here is derived from an EMBL/GenBank/DDBJ whole genome shotgun (WGS) entry which is preliminary data.</text>
</comment>
<dbReference type="NCBIfam" id="NF003040">
    <property type="entry name" value="PRK03946.1"/>
    <property type="match status" value="1"/>
</dbReference>
<feature type="binding site" evidence="10">
    <location>
        <position position="123"/>
    </location>
    <ligand>
        <name>substrate</name>
    </ligand>
</feature>
<protein>
    <recommendedName>
        <fullName evidence="10">4-hydroxythreonine-4-phosphate dehydrogenase</fullName>
        <ecNumber evidence="10">1.1.1.262</ecNumber>
    </recommendedName>
    <alternativeName>
        <fullName evidence="10">4-(phosphohydroxy)-L-threonine dehydrogenase</fullName>
    </alternativeName>
</protein>
<dbReference type="AlphaFoldDB" id="A0A2S9TE95"/>
<dbReference type="GO" id="GO:0050897">
    <property type="term" value="F:cobalt ion binding"/>
    <property type="evidence" value="ECO:0007669"/>
    <property type="project" value="UniProtKB-UniRule"/>
</dbReference>
<dbReference type="Gene3D" id="3.40.718.10">
    <property type="entry name" value="Isopropylmalate Dehydrogenase"/>
    <property type="match status" value="1"/>
</dbReference>
<evidence type="ECO:0000256" key="4">
    <source>
        <dbReference type="ARBA" id="ARBA00022842"/>
    </source>
</evidence>
<keyword evidence="6 10" id="KW-0560">Oxidoreductase</keyword>
<dbReference type="GO" id="GO:0051287">
    <property type="term" value="F:NAD binding"/>
    <property type="evidence" value="ECO:0007669"/>
    <property type="project" value="InterPro"/>
</dbReference>
<dbReference type="PANTHER" id="PTHR30004">
    <property type="entry name" value="4-HYDROXYTHREONINE-4-PHOSPHATE DEHYDROGENASE"/>
    <property type="match status" value="1"/>
</dbReference>
<evidence type="ECO:0000256" key="10">
    <source>
        <dbReference type="HAMAP-Rule" id="MF_02086"/>
    </source>
</evidence>
<evidence type="ECO:0000313" key="12">
    <source>
        <dbReference type="Proteomes" id="UP000239151"/>
    </source>
</evidence>
<feature type="binding site" evidence="10">
    <location>
        <position position="254"/>
    </location>
    <ligand>
        <name>substrate</name>
    </ligand>
</feature>
<sequence length="308" mass="34418">MTTLPKIAISIGDLNGIGVEIALKSHDTIKKICQPIYCINRQMLEQASMLLGVPIPNDFMLHETFGDFEILPSKTTKESGIFSYLSFMDAINLANIKSVDAICTLPINKESWGKAKLKYKGHTEVLRDFYNKDAIMMLGCQKMYVALFTEHIALKNVAKSIKTKKLINFLKNFHSCTNAKKVAVLALNPHAGDGGVLGKEENKIQKAIKKANKILGENIFSNPLVPDTAFSPNNRKNYKYFIAMYHDQGLTPLKALYFDESINISLNLPIIRTSVDHGTAFDIAYKNKNPNTKSYINAIKEAINLSKK</sequence>
<evidence type="ECO:0000256" key="9">
    <source>
        <dbReference type="ARBA" id="ARBA00023285"/>
    </source>
</evidence>
<gene>
    <name evidence="10 11" type="primary">pdxA</name>
    <name evidence="11" type="ORF">CJ670_06655</name>
</gene>
<keyword evidence="2 10" id="KW-0479">Metal-binding</keyword>
<dbReference type="HAMAP" id="MF_02086">
    <property type="entry name" value="PdxA_Epsilonprot"/>
    <property type="match status" value="1"/>
</dbReference>
<comment type="catalytic activity">
    <reaction evidence="10">
        <text>4-(phosphooxy)-L-threonine + NAD(+) = 3-amino-2-oxopropyl phosphate + CO2 + NADH</text>
        <dbReference type="Rhea" id="RHEA:32275"/>
        <dbReference type="ChEBI" id="CHEBI:16526"/>
        <dbReference type="ChEBI" id="CHEBI:57279"/>
        <dbReference type="ChEBI" id="CHEBI:57540"/>
        <dbReference type="ChEBI" id="CHEBI:57945"/>
        <dbReference type="ChEBI" id="CHEBI:58452"/>
        <dbReference type="EC" id="1.1.1.262"/>
    </reaction>
</comment>
<keyword evidence="4 10" id="KW-0460">Magnesium</keyword>
<keyword evidence="7 10" id="KW-0520">NAD</keyword>
<dbReference type="GO" id="GO:0008615">
    <property type="term" value="P:pyridoxine biosynthetic process"/>
    <property type="evidence" value="ECO:0007669"/>
    <property type="project" value="UniProtKB-UniRule"/>
</dbReference>
<proteinExistence type="inferred from homology"/>
<dbReference type="InterPro" id="IPR037539">
    <property type="entry name" value="PdxA_epsilonprot"/>
</dbReference>
<evidence type="ECO:0000256" key="3">
    <source>
        <dbReference type="ARBA" id="ARBA00022833"/>
    </source>
</evidence>
<keyword evidence="3 10" id="KW-0862">Zinc</keyword>
<feature type="binding site" evidence="10">
    <location>
        <position position="263"/>
    </location>
    <ligand>
        <name>substrate</name>
    </ligand>
</feature>
<evidence type="ECO:0000256" key="1">
    <source>
        <dbReference type="ARBA" id="ARBA00022490"/>
    </source>
</evidence>
<reference evidence="11 12" key="1">
    <citation type="submission" date="2017-09" db="EMBL/GenBank/DDBJ databases">
        <title>Reassesment of A. cryaerophilus.</title>
        <authorList>
            <person name="Perez-Cataluna A."/>
            <person name="Collado L."/>
            <person name="Salgado O."/>
            <person name="Lefinanco V."/>
            <person name="Figueras M.J."/>
        </authorList>
    </citation>
    <scope>NUCLEOTIDE SEQUENCE [LARGE SCALE GENOMIC DNA]</scope>
    <source>
        <strain evidence="11 12">LMG 9065</strain>
    </source>
</reference>
<dbReference type="GO" id="GO:0000287">
    <property type="term" value="F:magnesium ion binding"/>
    <property type="evidence" value="ECO:0007669"/>
    <property type="project" value="UniProtKB-UniRule"/>
</dbReference>
<feature type="binding site" evidence="10">
    <location>
        <position position="151"/>
    </location>
    <ligand>
        <name>a divalent metal cation</name>
        <dbReference type="ChEBI" id="CHEBI:60240"/>
        <note>ligand shared between dimeric partners</note>
    </ligand>
</feature>
<dbReference type="GO" id="GO:0050570">
    <property type="term" value="F:4-hydroxythreonine-4-phosphate dehydrogenase activity"/>
    <property type="evidence" value="ECO:0007669"/>
    <property type="project" value="UniProtKB-UniRule"/>
</dbReference>
<evidence type="ECO:0000313" key="11">
    <source>
        <dbReference type="EMBL" id="PRM97166.1"/>
    </source>
</evidence>
<evidence type="ECO:0000256" key="2">
    <source>
        <dbReference type="ARBA" id="ARBA00022723"/>
    </source>
</evidence>
<comment type="subcellular location">
    <subcellularLocation>
        <location evidence="10">Cytoplasm</location>
    </subcellularLocation>
</comment>
<keyword evidence="5 10" id="KW-0521">NADP</keyword>
<organism evidence="11 12">
    <name type="scientific">Aliarcobacter cryaerophilus</name>
    <dbReference type="NCBI Taxonomy" id="28198"/>
    <lineage>
        <taxon>Bacteria</taxon>
        <taxon>Pseudomonadati</taxon>
        <taxon>Campylobacterota</taxon>
        <taxon>Epsilonproteobacteria</taxon>
        <taxon>Campylobacterales</taxon>
        <taxon>Arcobacteraceae</taxon>
        <taxon>Aliarcobacter</taxon>
    </lineage>
</organism>
<dbReference type="EC" id="1.1.1.262" evidence="10"/>
<dbReference type="NCBIfam" id="TIGR00557">
    <property type="entry name" value="pdxA"/>
    <property type="match status" value="1"/>
</dbReference>
<dbReference type="SUPFAM" id="SSF53659">
    <property type="entry name" value="Isocitrate/Isopropylmalate dehydrogenase-like"/>
    <property type="match status" value="1"/>
</dbReference>
<evidence type="ECO:0000256" key="5">
    <source>
        <dbReference type="ARBA" id="ARBA00022857"/>
    </source>
</evidence>
<keyword evidence="9 10" id="KW-0170">Cobalt</keyword>
<comment type="pathway">
    <text evidence="10">Cofactor biosynthesis; pyridoxine 5'-phosphate biosynthesis; pyridoxine 5'-phosphate from D-erythrose 4-phosphate: step 4/5.</text>
</comment>
<comment type="similarity">
    <text evidence="10">Belongs to the PdxA family.</text>
</comment>
<dbReference type="Proteomes" id="UP000239151">
    <property type="component" value="Unassembled WGS sequence"/>
</dbReference>